<organism evidence="1 2">
    <name type="scientific">Thermothielavioides terrestris</name>
    <dbReference type="NCBI Taxonomy" id="2587410"/>
    <lineage>
        <taxon>Eukaryota</taxon>
        <taxon>Fungi</taxon>
        <taxon>Dikarya</taxon>
        <taxon>Ascomycota</taxon>
        <taxon>Pezizomycotina</taxon>
        <taxon>Sordariomycetes</taxon>
        <taxon>Sordariomycetidae</taxon>
        <taxon>Sordariales</taxon>
        <taxon>Chaetomiaceae</taxon>
        <taxon>Thermothielavioides</taxon>
    </lineage>
</organism>
<accession>A0A446BRK9</accession>
<evidence type="ECO:0000313" key="2">
    <source>
        <dbReference type="Proteomes" id="UP000289323"/>
    </source>
</evidence>
<dbReference type="Proteomes" id="UP000289323">
    <property type="component" value="Unassembled WGS sequence"/>
</dbReference>
<dbReference type="EMBL" id="OUUZ01000015">
    <property type="protein sequence ID" value="SPQ25117.1"/>
    <property type="molecule type" value="Genomic_DNA"/>
</dbReference>
<sequence>MLLLIGVEDKAA</sequence>
<gene>
    <name evidence="1" type="ORF">TT172_LOCUS7536</name>
</gene>
<protein>
    <submittedName>
        <fullName evidence="1">06d66a1b-5a4c-4a74-abb8-c533c80e75dd</fullName>
    </submittedName>
</protein>
<proteinExistence type="predicted"/>
<name>A0A446BRK9_9PEZI</name>
<reference evidence="1 2" key="1">
    <citation type="submission" date="2018-04" db="EMBL/GenBank/DDBJ databases">
        <authorList>
            <person name="Huttner S."/>
            <person name="Dainat J."/>
        </authorList>
    </citation>
    <scope>NUCLEOTIDE SEQUENCE [LARGE SCALE GENOMIC DNA]</scope>
</reference>
<evidence type="ECO:0000313" key="1">
    <source>
        <dbReference type="EMBL" id="SPQ25117.1"/>
    </source>
</evidence>